<dbReference type="GO" id="GO:0016791">
    <property type="term" value="F:phosphatase activity"/>
    <property type="evidence" value="ECO:0007669"/>
    <property type="project" value="TreeGrafter"/>
</dbReference>
<dbReference type="SFLD" id="SFLDS00003">
    <property type="entry name" value="Haloacid_Dehalogenase"/>
    <property type="match status" value="1"/>
</dbReference>
<dbReference type="Proteomes" id="UP000013085">
    <property type="component" value="Unassembled WGS sequence"/>
</dbReference>
<dbReference type="PATRIC" id="fig|999408.3.peg.5018"/>
<evidence type="ECO:0000313" key="1">
    <source>
        <dbReference type="EMBL" id="ENZ09075.1"/>
    </source>
</evidence>
<dbReference type="PANTHER" id="PTHR10000">
    <property type="entry name" value="PHOSPHOSERINE PHOSPHATASE"/>
    <property type="match status" value="1"/>
</dbReference>
<protein>
    <submittedName>
        <fullName evidence="1">Cof-like hydrolase</fullName>
    </submittedName>
</protein>
<comment type="caution">
    <text evidence="1">The sequence shown here is derived from an EMBL/GenBank/DDBJ whole genome shotgun (WGS) entry which is preliminary data.</text>
</comment>
<dbReference type="Gene3D" id="3.40.50.1000">
    <property type="entry name" value="HAD superfamily/HAD-like"/>
    <property type="match status" value="1"/>
</dbReference>
<dbReference type="InterPro" id="IPR036412">
    <property type="entry name" value="HAD-like_sf"/>
</dbReference>
<dbReference type="AlphaFoldDB" id="A0A0E2H502"/>
<dbReference type="SFLD" id="SFLDG01140">
    <property type="entry name" value="C2.B:_Phosphomannomutase_and_P"/>
    <property type="match status" value="1"/>
</dbReference>
<dbReference type="EMBL" id="AGYR01000055">
    <property type="protein sequence ID" value="ENZ09075.1"/>
    <property type="molecule type" value="Genomic_DNA"/>
</dbReference>
<dbReference type="PANTHER" id="PTHR10000:SF25">
    <property type="entry name" value="PHOSPHATASE YKRA-RELATED"/>
    <property type="match status" value="1"/>
</dbReference>
<dbReference type="GeneID" id="57961830"/>
<dbReference type="RefSeq" id="WP_002594297.1">
    <property type="nucleotide sequence ID" value="NZ_KB850986.1"/>
</dbReference>
<dbReference type="SUPFAM" id="SSF56784">
    <property type="entry name" value="HAD-like"/>
    <property type="match status" value="1"/>
</dbReference>
<reference evidence="1 2" key="1">
    <citation type="submission" date="2013-01" db="EMBL/GenBank/DDBJ databases">
        <title>The Genome Sequence of Clostridium clostridioforme 90A8.</title>
        <authorList>
            <consortium name="The Broad Institute Genome Sequencing Platform"/>
            <person name="Earl A."/>
            <person name="Ward D."/>
            <person name="Feldgarden M."/>
            <person name="Gevers D."/>
            <person name="Courvalin P."/>
            <person name="Lambert T."/>
            <person name="Walker B."/>
            <person name="Young S.K."/>
            <person name="Zeng Q."/>
            <person name="Gargeya S."/>
            <person name="Fitzgerald M."/>
            <person name="Haas B."/>
            <person name="Abouelleil A."/>
            <person name="Alvarado L."/>
            <person name="Arachchi H.M."/>
            <person name="Berlin A.M."/>
            <person name="Chapman S.B."/>
            <person name="Dewar J."/>
            <person name="Goldberg J."/>
            <person name="Griggs A."/>
            <person name="Gujja S."/>
            <person name="Hansen M."/>
            <person name="Howarth C."/>
            <person name="Imamovic A."/>
            <person name="Larimer J."/>
            <person name="McCowan C."/>
            <person name="Murphy C."/>
            <person name="Neiman D."/>
            <person name="Pearson M."/>
            <person name="Priest M."/>
            <person name="Roberts A."/>
            <person name="Saif S."/>
            <person name="Shea T."/>
            <person name="Sisk P."/>
            <person name="Sykes S."/>
            <person name="Wortman J."/>
            <person name="Nusbaum C."/>
            <person name="Birren B."/>
        </authorList>
    </citation>
    <scope>NUCLEOTIDE SEQUENCE [LARGE SCALE GENOMIC DNA]</scope>
    <source>
        <strain evidence="1 2">90A8</strain>
    </source>
</reference>
<sequence length="266" mass="30275">MAQKPSKKKRIVSFDLDMTLLDHKTWKIPDSAMKALELLRKDSVIVIGSGRNMDHDMSVVYRDMIMPDAVIHMNGTRVVAEGNVLFEHLMDKDRLRALLEYGDTHGISLGVSQEGKDYYIHPEGVVRMDRLRWGVSERNFMDGWELMDMPVRTLVYIGGPEGARELEDHFPEFKFPMFSGNMGADVVEREASKAEGLKRLCQYYDIGLERTVAFGDSMNDYEIVREAGIGVAMGNSVEELKTVADYVTDDIDRDGIWKACRHFSLI</sequence>
<keyword evidence="1" id="KW-0378">Hydrolase</keyword>
<dbReference type="InterPro" id="IPR023214">
    <property type="entry name" value="HAD_sf"/>
</dbReference>
<proteinExistence type="predicted"/>
<name>A0A0E2H502_9FIRM</name>
<evidence type="ECO:0000313" key="2">
    <source>
        <dbReference type="Proteomes" id="UP000013085"/>
    </source>
</evidence>
<dbReference type="Gene3D" id="3.30.1240.10">
    <property type="match status" value="1"/>
</dbReference>
<gene>
    <name evidence="1" type="ORF">HMPREF1090_04669</name>
</gene>
<accession>A0A0E2H502</accession>
<organism evidence="1 2">
    <name type="scientific">[Clostridium] clostridioforme 90A8</name>
    <dbReference type="NCBI Taxonomy" id="999408"/>
    <lineage>
        <taxon>Bacteria</taxon>
        <taxon>Bacillati</taxon>
        <taxon>Bacillota</taxon>
        <taxon>Clostridia</taxon>
        <taxon>Lachnospirales</taxon>
        <taxon>Lachnospiraceae</taxon>
        <taxon>Enterocloster</taxon>
    </lineage>
</organism>
<dbReference type="HOGENOM" id="CLU_044146_7_0_9"/>
<dbReference type="GO" id="GO:0000287">
    <property type="term" value="F:magnesium ion binding"/>
    <property type="evidence" value="ECO:0007669"/>
    <property type="project" value="TreeGrafter"/>
</dbReference>
<dbReference type="GO" id="GO:0005829">
    <property type="term" value="C:cytosol"/>
    <property type="evidence" value="ECO:0007669"/>
    <property type="project" value="TreeGrafter"/>
</dbReference>
<dbReference type="Pfam" id="PF08282">
    <property type="entry name" value="Hydrolase_3"/>
    <property type="match status" value="1"/>
</dbReference>